<evidence type="ECO:0000313" key="1">
    <source>
        <dbReference type="EMBL" id="ANP53117.1"/>
    </source>
</evidence>
<proteinExistence type="predicted"/>
<accession>A0A1B1B2S1</accession>
<dbReference type="AlphaFoldDB" id="A0A1B1B2S1"/>
<protein>
    <submittedName>
        <fullName evidence="1">Uncharacterized protein</fullName>
    </submittedName>
</protein>
<organism evidence="1 2">
    <name type="scientific">Streptomyces griseochromogenes</name>
    <dbReference type="NCBI Taxonomy" id="68214"/>
    <lineage>
        <taxon>Bacteria</taxon>
        <taxon>Bacillati</taxon>
        <taxon>Actinomycetota</taxon>
        <taxon>Actinomycetes</taxon>
        <taxon>Kitasatosporales</taxon>
        <taxon>Streptomycetaceae</taxon>
        <taxon>Streptomyces</taxon>
    </lineage>
</organism>
<name>A0A1B1B2S1_9ACTN</name>
<dbReference type="Proteomes" id="UP000092659">
    <property type="component" value="Chromosome"/>
</dbReference>
<evidence type="ECO:0000313" key="2">
    <source>
        <dbReference type="Proteomes" id="UP000092659"/>
    </source>
</evidence>
<dbReference type="KEGG" id="sgs:AVL59_29460"/>
<sequence length="95" mass="10466">MARNVRLSRQIAQQIRTLAAKLDTADMPSDAATAQELLLALHDALRDLREPPQALLAVATTGNEEMADLPASADRRLVTRHFIWCDLAGCWLDGE</sequence>
<dbReference type="EMBL" id="CP016279">
    <property type="protein sequence ID" value="ANP53117.1"/>
    <property type="molecule type" value="Genomic_DNA"/>
</dbReference>
<gene>
    <name evidence="1" type="ORF">AVL59_29460</name>
</gene>
<reference evidence="1 2" key="1">
    <citation type="submission" date="2016-06" db="EMBL/GenBank/DDBJ databases">
        <title>Complete genome sequence of Streptomyces griseochromogenes ATCC 14511, the Blasticidin S producer.</title>
        <authorList>
            <person name="Wu L."/>
        </authorList>
    </citation>
    <scope>NUCLEOTIDE SEQUENCE [LARGE SCALE GENOMIC DNA]</scope>
    <source>
        <strain evidence="1 2">ATCC 14511</strain>
    </source>
</reference>